<dbReference type="PROSITE" id="PS00041">
    <property type="entry name" value="HTH_ARAC_FAMILY_1"/>
    <property type="match status" value="1"/>
</dbReference>
<dbReference type="PANTHER" id="PTHR42713:SF3">
    <property type="entry name" value="TRANSCRIPTIONAL REGULATORY PROTEIN HPTR"/>
    <property type="match status" value="1"/>
</dbReference>
<accession>A0ABW4YG13</accession>
<feature type="domain" description="HTH araC/xylS-type" evidence="9">
    <location>
        <begin position="393"/>
        <end position="498"/>
    </location>
</feature>
<keyword evidence="7" id="KW-0804">Transcription</keyword>
<keyword evidence="4" id="KW-0902">Two-component regulatory system</keyword>
<dbReference type="PRINTS" id="PR00032">
    <property type="entry name" value="HTHARAC"/>
</dbReference>
<dbReference type="InterPro" id="IPR051552">
    <property type="entry name" value="HptR"/>
</dbReference>
<evidence type="ECO:0000313" key="12">
    <source>
        <dbReference type="Proteomes" id="UP001597362"/>
    </source>
</evidence>
<keyword evidence="3 8" id="KW-0597">Phosphoprotein</keyword>
<evidence type="ECO:0000259" key="9">
    <source>
        <dbReference type="PROSITE" id="PS01124"/>
    </source>
</evidence>
<dbReference type="Pfam" id="PF00072">
    <property type="entry name" value="Response_reg"/>
    <property type="match status" value="1"/>
</dbReference>
<keyword evidence="6" id="KW-0238">DNA-binding</keyword>
<dbReference type="PROSITE" id="PS01124">
    <property type="entry name" value="HTH_ARAC_FAMILY_2"/>
    <property type="match status" value="1"/>
</dbReference>
<dbReference type="InterPro" id="IPR009057">
    <property type="entry name" value="Homeodomain-like_sf"/>
</dbReference>
<comment type="caution">
    <text evidence="11">The sequence shown here is derived from an EMBL/GenBank/DDBJ whole genome shotgun (WGS) entry which is preliminary data.</text>
</comment>
<dbReference type="Gene3D" id="3.40.50.2300">
    <property type="match status" value="1"/>
</dbReference>
<dbReference type="InterPro" id="IPR018060">
    <property type="entry name" value="HTH_AraC"/>
</dbReference>
<evidence type="ECO:0000256" key="4">
    <source>
        <dbReference type="ARBA" id="ARBA00023012"/>
    </source>
</evidence>
<dbReference type="InterPro" id="IPR020449">
    <property type="entry name" value="Tscrpt_reg_AraC-type_HTH"/>
</dbReference>
<evidence type="ECO:0000313" key="11">
    <source>
        <dbReference type="EMBL" id="MFD2114566.1"/>
    </source>
</evidence>
<evidence type="ECO:0000256" key="8">
    <source>
        <dbReference type="PROSITE-ProRule" id="PRU00169"/>
    </source>
</evidence>
<dbReference type="PROSITE" id="PS50110">
    <property type="entry name" value="RESPONSE_REGULATORY"/>
    <property type="match status" value="1"/>
</dbReference>
<keyword evidence="5" id="KW-0805">Transcription regulation</keyword>
<dbReference type="CDD" id="cd17536">
    <property type="entry name" value="REC_YesN-like"/>
    <property type="match status" value="1"/>
</dbReference>
<dbReference type="InterPro" id="IPR011006">
    <property type="entry name" value="CheY-like_superfamily"/>
</dbReference>
<dbReference type="Proteomes" id="UP001597362">
    <property type="component" value="Unassembled WGS sequence"/>
</dbReference>
<dbReference type="SMART" id="SM00342">
    <property type="entry name" value="HTH_ARAC"/>
    <property type="match status" value="1"/>
</dbReference>
<dbReference type="Pfam" id="PF12833">
    <property type="entry name" value="HTH_18"/>
    <property type="match status" value="1"/>
</dbReference>
<dbReference type="InterPro" id="IPR001789">
    <property type="entry name" value="Sig_transdc_resp-reg_receiver"/>
</dbReference>
<sequence>MIQALIVDDEKLVRKGLIAMMPWEQYDIEIIGEANNGKTALEFLQHESVDLLFSDLSMPVMDGFDLMKEVRQSYPDIQIVVLTCHQDFEFIQETLRLGAIDYIVKTQIEQDSMEEVLARIARRVQFEKGRTQQLLPAHSLDLTSDVLATNDESNNREMFAYLIAERQALLPNGPIFSGKLEYEDHWRSIPTEQVQSILQQYDIHSLLRIGQHGAILPLFEQDSVLENQLMQVPGLLLLQIPNIKESEVKQLTQMLQRIGMESFFYYQREIWQGSDRLKIADVERQQQSVQKSSNEPESWAKLEQEWLSFQWLTDVSLFTELLLMTRNNYPAPSLTLDWLKKFHFHWKPFMTEQQVTEWQTSIDSICFWEDTVHSLQSMRQSILQMMQQYPYYKNIIVVIAKALYNVRSTGNYRMSRDELADKFNISRSYFSQCFKDIVGTTYGNYIKVLQIERAKELLQAGDEPIYWIAEHCGYKDEKYFSKLFKEETGLSPSTYRKEIKERRMHDEILG</sequence>
<dbReference type="InterPro" id="IPR018062">
    <property type="entry name" value="HTH_AraC-typ_CS"/>
</dbReference>
<dbReference type="EMBL" id="JBHUHO010000007">
    <property type="protein sequence ID" value="MFD2114566.1"/>
    <property type="molecule type" value="Genomic_DNA"/>
</dbReference>
<comment type="subcellular location">
    <subcellularLocation>
        <location evidence="1">Cytoplasm</location>
    </subcellularLocation>
</comment>
<evidence type="ECO:0000256" key="5">
    <source>
        <dbReference type="ARBA" id="ARBA00023015"/>
    </source>
</evidence>
<evidence type="ECO:0000256" key="6">
    <source>
        <dbReference type="ARBA" id="ARBA00023125"/>
    </source>
</evidence>
<evidence type="ECO:0000259" key="10">
    <source>
        <dbReference type="PROSITE" id="PS50110"/>
    </source>
</evidence>
<evidence type="ECO:0000256" key="7">
    <source>
        <dbReference type="ARBA" id="ARBA00023163"/>
    </source>
</evidence>
<dbReference type="SUPFAM" id="SSF46689">
    <property type="entry name" value="Homeodomain-like"/>
    <property type="match status" value="1"/>
</dbReference>
<protein>
    <submittedName>
        <fullName evidence="11">Response regulator</fullName>
    </submittedName>
</protein>
<organism evidence="11 12">
    <name type="scientific">Paenibacillus yanchengensis</name>
    <dbReference type="NCBI Taxonomy" id="2035833"/>
    <lineage>
        <taxon>Bacteria</taxon>
        <taxon>Bacillati</taxon>
        <taxon>Bacillota</taxon>
        <taxon>Bacilli</taxon>
        <taxon>Bacillales</taxon>
        <taxon>Paenibacillaceae</taxon>
        <taxon>Paenibacillus</taxon>
    </lineage>
</organism>
<evidence type="ECO:0000256" key="1">
    <source>
        <dbReference type="ARBA" id="ARBA00004496"/>
    </source>
</evidence>
<keyword evidence="2" id="KW-0963">Cytoplasm</keyword>
<keyword evidence="12" id="KW-1185">Reference proteome</keyword>
<gene>
    <name evidence="11" type="ORF">ACFSJH_02245</name>
</gene>
<evidence type="ECO:0000256" key="3">
    <source>
        <dbReference type="ARBA" id="ARBA00022553"/>
    </source>
</evidence>
<evidence type="ECO:0000256" key="2">
    <source>
        <dbReference type="ARBA" id="ARBA00022490"/>
    </source>
</evidence>
<dbReference type="PANTHER" id="PTHR42713">
    <property type="entry name" value="HISTIDINE KINASE-RELATED"/>
    <property type="match status" value="1"/>
</dbReference>
<dbReference type="Gene3D" id="1.10.10.60">
    <property type="entry name" value="Homeodomain-like"/>
    <property type="match status" value="2"/>
</dbReference>
<dbReference type="RefSeq" id="WP_377769578.1">
    <property type="nucleotide sequence ID" value="NZ_JBHUHO010000007.1"/>
</dbReference>
<dbReference type="SUPFAM" id="SSF52172">
    <property type="entry name" value="CheY-like"/>
    <property type="match status" value="1"/>
</dbReference>
<name>A0ABW4YG13_9BACL</name>
<feature type="domain" description="Response regulatory" evidence="10">
    <location>
        <begin position="3"/>
        <end position="120"/>
    </location>
</feature>
<proteinExistence type="predicted"/>
<reference evidence="12" key="1">
    <citation type="journal article" date="2019" name="Int. J. Syst. Evol. Microbiol.">
        <title>The Global Catalogue of Microorganisms (GCM) 10K type strain sequencing project: providing services to taxonomists for standard genome sequencing and annotation.</title>
        <authorList>
            <consortium name="The Broad Institute Genomics Platform"/>
            <consortium name="The Broad Institute Genome Sequencing Center for Infectious Disease"/>
            <person name="Wu L."/>
            <person name="Ma J."/>
        </authorList>
    </citation>
    <scope>NUCLEOTIDE SEQUENCE [LARGE SCALE GENOMIC DNA]</scope>
    <source>
        <strain evidence="12">GH52</strain>
    </source>
</reference>
<dbReference type="SMART" id="SM00448">
    <property type="entry name" value="REC"/>
    <property type="match status" value="1"/>
</dbReference>
<feature type="modified residue" description="4-aspartylphosphate" evidence="8">
    <location>
        <position position="55"/>
    </location>
</feature>